<name>A0A1F7VB37_9BACT</name>
<accession>A0A1F7VB37</accession>
<evidence type="ECO:0000256" key="6">
    <source>
        <dbReference type="RuleBase" id="RU000560"/>
    </source>
</evidence>
<keyword evidence="5 6" id="KW-0699">rRNA-binding</keyword>
<dbReference type="Pfam" id="PF00453">
    <property type="entry name" value="Ribosomal_L20"/>
    <property type="match status" value="1"/>
</dbReference>
<evidence type="ECO:0000256" key="3">
    <source>
        <dbReference type="ARBA" id="ARBA00023274"/>
    </source>
</evidence>
<evidence type="ECO:0000256" key="1">
    <source>
        <dbReference type="ARBA" id="ARBA00007698"/>
    </source>
</evidence>
<dbReference type="GO" id="GO:0006412">
    <property type="term" value="P:translation"/>
    <property type="evidence" value="ECO:0007669"/>
    <property type="project" value="InterPro"/>
</dbReference>
<dbReference type="Gene3D" id="1.10.1900.20">
    <property type="entry name" value="Ribosomal protein L20"/>
    <property type="match status" value="1"/>
</dbReference>
<dbReference type="EMBL" id="MGER01000066">
    <property type="protein sequence ID" value="OGL87661.1"/>
    <property type="molecule type" value="Genomic_DNA"/>
</dbReference>
<dbReference type="NCBIfam" id="TIGR01032">
    <property type="entry name" value="rplT_bact"/>
    <property type="match status" value="1"/>
</dbReference>
<comment type="function">
    <text evidence="5 6">Binds directly to 23S ribosomal RNA and is necessary for the in vitro assembly process of the 50S ribosomal subunit. It is not involved in the protein synthesizing functions of that subunit.</text>
</comment>
<dbReference type="InterPro" id="IPR035566">
    <property type="entry name" value="Ribosomal_protein_bL20_C"/>
</dbReference>
<comment type="similarity">
    <text evidence="1 5 6">Belongs to the bacterial ribosomal protein bL20 family.</text>
</comment>
<protein>
    <recommendedName>
        <fullName evidence="4 5">Large ribosomal subunit protein bL20</fullName>
    </recommendedName>
</protein>
<dbReference type="SUPFAM" id="SSF74731">
    <property type="entry name" value="Ribosomal protein L20"/>
    <property type="match status" value="1"/>
</dbReference>
<evidence type="ECO:0000313" key="8">
    <source>
        <dbReference type="Proteomes" id="UP000178264"/>
    </source>
</evidence>
<organism evidence="7 8">
    <name type="scientific">Candidatus Uhrbacteria bacterium RIFCSPLOWO2_02_FULL_49_11</name>
    <dbReference type="NCBI Taxonomy" id="1802409"/>
    <lineage>
        <taxon>Bacteria</taxon>
        <taxon>Candidatus Uhriibacteriota</taxon>
    </lineage>
</organism>
<dbReference type="GO" id="GO:0000027">
    <property type="term" value="P:ribosomal large subunit assembly"/>
    <property type="evidence" value="ECO:0007669"/>
    <property type="project" value="UniProtKB-UniRule"/>
</dbReference>
<dbReference type="GO" id="GO:0005840">
    <property type="term" value="C:ribosome"/>
    <property type="evidence" value="ECO:0007669"/>
    <property type="project" value="UniProtKB-KW"/>
</dbReference>
<sequence length="114" mass="13429">MSRVKRGSLRTRKRHSLLKQAKGYRWGRKKISRLANVAVIKAGVYQYRDRRTKKREFRKLWQVRLNAAVRAQGLTYSKFIHLLKVKKVELDRKSLSTLALDHPEVFAKIVEAVK</sequence>
<gene>
    <name evidence="5" type="primary">rplT</name>
    <name evidence="7" type="ORF">A3I42_02865</name>
</gene>
<dbReference type="HAMAP" id="MF_00382">
    <property type="entry name" value="Ribosomal_bL20"/>
    <property type="match status" value="1"/>
</dbReference>
<keyword evidence="3 5" id="KW-0687">Ribonucleoprotein</keyword>
<dbReference type="Proteomes" id="UP000178264">
    <property type="component" value="Unassembled WGS sequence"/>
</dbReference>
<dbReference type="PRINTS" id="PR00062">
    <property type="entry name" value="RIBOSOMALL20"/>
</dbReference>
<dbReference type="InterPro" id="IPR005813">
    <property type="entry name" value="Ribosomal_bL20"/>
</dbReference>
<dbReference type="GO" id="GO:0019843">
    <property type="term" value="F:rRNA binding"/>
    <property type="evidence" value="ECO:0007669"/>
    <property type="project" value="UniProtKB-UniRule"/>
</dbReference>
<evidence type="ECO:0000313" key="7">
    <source>
        <dbReference type="EMBL" id="OGL87661.1"/>
    </source>
</evidence>
<proteinExistence type="inferred from homology"/>
<dbReference type="Gene3D" id="6.10.160.10">
    <property type="match status" value="1"/>
</dbReference>
<evidence type="ECO:0000256" key="5">
    <source>
        <dbReference type="HAMAP-Rule" id="MF_00382"/>
    </source>
</evidence>
<reference evidence="7 8" key="1">
    <citation type="journal article" date="2016" name="Nat. Commun.">
        <title>Thousands of microbial genomes shed light on interconnected biogeochemical processes in an aquifer system.</title>
        <authorList>
            <person name="Anantharaman K."/>
            <person name="Brown C.T."/>
            <person name="Hug L.A."/>
            <person name="Sharon I."/>
            <person name="Castelle C.J."/>
            <person name="Probst A.J."/>
            <person name="Thomas B.C."/>
            <person name="Singh A."/>
            <person name="Wilkins M.J."/>
            <person name="Karaoz U."/>
            <person name="Brodie E.L."/>
            <person name="Williams K.H."/>
            <person name="Hubbard S.S."/>
            <person name="Banfield J.F."/>
        </authorList>
    </citation>
    <scope>NUCLEOTIDE SEQUENCE [LARGE SCALE GENOMIC DNA]</scope>
</reference>
<keyword evidence="5 6" id="KW-0694">RNA-binding</keyword>
<dbReference type="AlphaFoldDB" id="A0A1F7VB37"/>
<dbReference type="GO" id="GO:0003735">
    <property type="term" value="F:structural constituent of ribosome"/>
    <property type="evidence" value="ECO:0007669"/>
    <property type="project" value="InterPro"/>
</dbReference>
<evidence type="ECO:0000256" key="2">
    <source>
        <dbReference type="ARBA" id="ARBA00022980"/>
    </source>
</evidence>
<evidence type="ECO:0000256" key="4">
    <source>
        <dbReference type="ARBA" id="ARBA00035172"/>
    </source>
</evidence>
<dbReference type="FunFam" id="1.10.1900.20:FF:000001">
    <property type="entry name" value="50S ribosomal protein L20"/>
    <property type="match status" value="1"/>
</dbReference>
<dbReference type="PANTHER" id="PTHR10986">
    <property type="entry name" value="39S RIBOSOMAL PROTEIN L20"/>
    <property type="match status" value="1"/>
</dbReference>
<comment type="caution">
    <text evidence="7">The sequence shown here is derived from an EMBL/GenBank/DDBJ whole genome shotgun (WGS) entry which is preliminary data.</text>
</comment>
<keyword evidence="2 5" id="KW-0689">Ribosomal protein</keyword>
<dbReference type="CDD" id="cd07026">
    <property type="entry name" value="Ribosomal_L20"/>
    <property type="match status" value="1"/>
</dbReference>
<dbReference type="GO" id="GO:1990904">
    <property type="term" value="C:ribonucleoprotein complex"/>
    <property type="evidence" value="ECO:0007669"/>
    <property type="project" value="UniProtKB-KW"/>
</dbReference>